<dbReference type="FunFam" id="1.10.10.10:FF:000050">
    <property type="entry name" value="Cullin 4B"/>
    <property type="match status" value="1"/>
</dbReference>
<dbReference type="GO" id="GO:0005634">
    <property type="term" value="C:nucleus"/>
    <property type="evidence" value="ECO:0007669"/>
    <property type="project" value="UniProtKB-ARBA"/>
</dbReference>
<evidence type="ECO:0000313" key="15">
    <source>
        <dbReference type="Proteomes" id="UP000095283"/>
    </source>
</evidence>
<name>A0A1I7XUR6_HETBA</name>
<evidence type="ECO:0000256" key="9">
    <source>
        <dbReference type="ARBA" id="ARBA00069613"/>
    </source>
</evidence>
<dbReference type="WBParaSite" id="Hba_21565">
    <property type="protein sequence ID" value="Hba_21565"/>
    <property type="gene ID" value="Hba_21565"/>
</dbReference>
<dbReference type="InterPro" id="IPR059120">
    <property type="entry name" value="Cullin-like_AB"/>
</dbReference>
<protein>
    <recommendedName>
        <fullName evidence="9">Cullin-4</fullName>
    </recommendedName>
</protein>
<evidence type="ECO:0000259" key="14">
    <source>
        <dbReference type="PROSITE" id="PS50069"/>
    </source>
</evidence>
<dbReference type="InterPro" id="IPR016159">
    <property type="entry name" value="Cullin_repeat-like_dom_sf"/>
</dbReference>
<evidence type="ECO:0000256" key="13">
    <source>
        <dbReference type="SAM" id="MobiDB-lite"/>
    </source>
</evidence>
<evidence type="ECO:0000256" key="4">
    <source>
        <dbReference type="ARBA" id="ARBA00022553"/>
    </source>
</evidence>
<dbReference type="SUPFAM" id="SSF74788">
    <property type="entry name" value="Cullin repeat-like"/>
    <property type="match status" value="1"/>
</dbReference>
<dbReference type="Pfam" id="PF26557">
    <property type="entry name" value="Cullin_AB"/>
    <property type="match status" value="1"/>
</dbReference>
<accession>A0A1I7XUR6</accession>
<comment type="pathway">
    <text evidence="1">Protein modification; protein ubiquitination.</text>
</comment>
<evidence type="ECO:0000256" key="7">
    <source>
        <dbReference type="ARBA" id="ARBA00022843"/>
    </source>
</evidence>
<dbReference type="GO" id="GO:0006281">
    <property type="term" value="P:DNA repair"/>
    <property type="evidence" value="ECO:0007669"/>
    <property type="project" value="UniProtKB-KW"/>
</dbReference>
<reference evidence="16" key="1">
    <citation type="submission" date="2016-11" db="UniProtKB">
        <authorList>
            <consortium name="WormBaseParasite"/>
        </authorList>
    </citation>
    <scope>IDENTIFICATION</scope>
</reference>
<dbReference type="InterPro" id="IPR036388">
    <property type="entry name" value="WH-like_DNA-bd_sf"/>
</dbReference>
<evidence type="ECO:0000256" key="8">
    <source>
        <dbReference type="ARBA" id="ARBA00023204"/>
    </source>
</evidence>
<evidence type="ECO:0000256" key="12">
    <source>
        <dbReference type="SAM" id="Coils"/>
    </source>
</evidence>
<dbReference type="PANTHER" id="PTHR11932">
    <property type="entry name" value="CULLIN"/>
    <property type="match status" value="1"/>
</dbReference>
<dbReference type="Gene3D" id="1.20.1310.10">
    <property type="entry name" value="Cullin Repeats"/>
    <property type="match status" value="3"/>
</dbReference>
<dbReference type="InterPro" id="IPR045093">
    <property type="entry name" value="Cullin"/>
</dbReference>
<keyword evidence="6" id="KW-0833">Ubl conjugation pathway</keyword>
<feature type="compositionally biased region" description="Polar residues" evidence="13">
    <location>
        <begin position="93"/>
        <end position="102"/>
    </location>
</feature>
<dbReference type="FunFam" id="1.20.1310.10:FF:000001">
    <property type="entry name" value="Cullin 3"/>
    <property type="match status" value="1"/>
</dbReference>
<dbReference type="Pfam" id="PF10557">
    <property type="entry name" value="Cullin_Nedd8"/>
    <property type="match status" value="1"/>
</dbReference>
<dbReference type="AlphaFoldDB" id="A0A1I7XUR6"/>
<dbReference type="Pfam" id="PF00888">
    <property type="entry name" value="Cullin"/>
    <property type="match status" value="1"/>
</dbReference>
<dbReference type="PROSITE" id="PS50069">
    <property type="entry name" value="CULLIN_2"/>
    <property type="match status" value="1"/>
</dbReference>
<dbReference type="Proteomes" id="UP000095283">
    <property type="component" value="Unplaced"/>
</dbReference>
<feature type="region of interest" description="Disordered" evidence="13">
    <location>
        <begin position="1"/>
        <end position="29"/>
    </location>
</feature>
<evidence type="ECO:0000256" key="10">
    <source>
        <dbReference type="PROSITE-ProRule" id="PRU00330"/>
    </source>
</evidence>
<dbReference type="SUPFAM" id="SSF75632">
    <property type="entry name" value="Cullin homology domain"/>
    <property type="match status" value="2"/>
</dbReference>
<dbReference type="InterPro" id="IPR001373">
    <property type="entry name" value="Cullin_N"/>
</dbReference>
<dbReference type="FunFam" id="1.20.1310.10:FF:000003">
    <property type="entry name" value="Cullin 4A"/>
    <property type="match status" value="1"/>
</dbReference>
<comment type="similarity">
    <text evidence="2 10 11">Belongs to the cullin family.</text>
</comment>
<keyword evidence="8" id="KW-0234">DNA repair</keyword>
<keyword evidence="3" id="KW-1017">Isopeptide bond</keyword>
<dbReference type="Gene3D" id="1.10.10.10">
    <property type="entry name" value="Winged helix-like DNA-binding domain superfamily/Winged helix DNA-binding domain"/>
    <property type="match status" value="1"/>
</dbReference>
<evidence type="ECO:0000256" key="5">
    <source>
        <dbReference type="ARBA" id="ARBA00022763"/>
    </source>
</evidence>
<sequence length="836" mass="96559">MSNSEGNPSQQQQQSERPEQEVVSPSEVSLEKTKFLLKKGAEKRSLSVFSQIQTTEPKVKRRPESQEKNMSGDEIDDFEAGDAPSSPIIRPPSNFSSLSNTPPKQQTLSIYWCPIGKSLRKVSQLSKLSKKSHRVWSSCIRVILNEQNDASGDQFLRLVENVWSEYCEQMKEYIILTVHYNTFLREAALTIFREEIMENSTIQNRLIKEILRVIDEERKGNQIDRTLLRSLLRMLSSLQIYNQIFEGEFLKTTQSLFLQEGESLSRDLETPDYLRFVDRRLAEESSRVDFYLDETTRKPLILVTETCLIVNHMELIVNRGLDNLLCENRLDDLSLLFALLNRVKDGLNLLKIGFSNYIKKIGKTMIMDTERDKTMVEDLMKFKDKLDNIVTTCFGDSLKNEKFVQAEKDAFDYFVNTRPNKPAELIAKYMDSKLRSANKEASDEELDRLMDKVITLFRFIQGKDVFEAFYKKDLAKRLLLGRSASVDAEKAMLSKLRQECGAGFTQKLEGMFKDMELSKDLAFAFKQHSEHEAALGRLSVNMDFNVNVLTMGQWPPYEPVEVTLPPQLCSCLQLYQTFYDSKHNGRKLQWQHSLGQCVLKATFRTDCIKELQVSLYQGIVLLLFNVNYEWSFSDLAVATKIVRSVRGPVHSGHIIALQPGLVVSIDVDSIIILLEEKKELLRTLVSLSCAKIRVLLKSPKGREVKDDDKFTVNSGLQEMRYRIRISEVQMKETEEEHKQTEEQVNQDRQYQIDAAVVRIMKTRKTLQHQQLISELFAQLRFPVRSADLKKRIGSLIERDYLCRDGDDPNTYKYVVIYLKVYPALLRVVSADDLRDF</sequence>
<evidence type="ECO:0000256" key="3">
    <source>
        <dbReference type="ARBA" id="ARBA00022499"/>
    </source>
</evidence>
<dbReference type="GO" id="GO:0006511">
    <property type="term" value="P:ubiquitin-dependent protein catabolic process"/>
    <property type="evidence" value="ECO:0007669"/>
    <property type="project" value="InterPro"/>
</dbReference>
<proteinExistence type="inferred from homology"/>
<dbReference type="InterPro" id="IPR036317">
    <property type="entry name" value="Cullin_homology_sf"/>
</dbReference>
<keyword evidence="4" id="KW-0597">Phosphoprotein</keyword>
<dbReference type="GO" id="GO:0042254">
    <property type="term" value="P:ribosome biogenesis"/>
    <property type="evidence" value="ECO:0007669"/>
    <property type="project" value="UniProtKB-ARBA"/>
</dbReference>
<dbReference type="SMART" id="SM00182">
    <property type="entry name" value="CULLIN"/>
    <property type="match status" value="1"/>
</dbReference>
<evidence type="ECO:0000256" key="11">
    <source>
        <dbReference type="RuleBase" id="RU003829"/>
    </source>
</evidence>
<evidence type="ECO:0000256" key="1">
    <source>
        <dbReference type="ARBA" id="ARBA00004906"/>
    </source>
</evidence>
<dbReference type="SUPFAM" id="SSF46785">
    <property type="entry name" value="Winged helix' DNA-binding domain"/>
    <property type="match status" value="1"/>
</dbReference>
<dbReference type="GO" id="GO:0031625">
    <property type="term" value="F:ubiquitin protein ligase binding"/>
    <property type="evidence" value="ECO:0007669"/>
    <property type="project" value="InterPro"/>
</dbReference>
<dbReference type="InterPro" id="IPR016158">
    <property type="entry name" value="Cullin_homology"/>
</dbReference>
<dbReference type="SMART" id="SM00884">
    <property type="entry name" value="Cullin_Nedd8"/>
    <property type="match status" value="1"/>
</dbReference>
<evidence type="ECO:0000256" key="6">
    <source>
        <dbReference type="ARBA" id="ARBA00022786"/>
    </source>
</evidence>
<feature type="region of interest" description="Disordered" evidence="13">
    <location>
        <begin position="46"/>
        <end position="102"/>
    </location>
</feature>
<feature type="compositionally biased region" description="Polar residues" evidence="13">
    <location>
        <begin position="47"/>
        <end position="56"/>
    </location>
</feature>
<keyword evidence="7" id="KW-0832">Ubl conjugation</keyword>
<feature type="coiled-coil region" evidence="12">
    <location>
        <begin position="716"/>
        <end position="750"/>
    </location>
</feature>
<evidence type="ECO:0000313" key="16">
    <source>
        <dbReference type="WBParaSite" id="Hba_21565"/>
    </source>
</evidence>
<feature type="compositionally biased region" description="Basic and acidic residues" evidence="13">
    <location>
        <begin position="62"/>
        <end position="71"/>
    </location>
</feature>
<organism evidence="15 16">
    <name type="scientific">Heterorhabditis bacteriophora</name>
    <name type="common">Entomopathogenic nematode worm</name>
    <dbReference type="NCBI Taxonomy" id="37862"/>
    <lineage>
        <taxon>Eukaryota</taxon>
        <taxon>Metazoa</taxon>
        <taxon>Ecdysozoa</taxon>
        <taxon>Nematoda</taxon>
        <taxon>Chromadorea</taxon>
        <taxon>Rhabditida</taxon>
        <taxon>Rhabditina</taxon>
        <taxon>Rhabditomorpha</taxon>
        <taxon>Strongyloidea</taxon>
        <taxon>Heterorhabditidae</taxon>
        <taxon>Heterorhabditis</taxon>
    </lineage>
</organism>
<dbReference type="InterPro" id="IPR036390">
    <property type="entry name" value="WH_DNA-bd_sf"/>
</dbReference>
<keyword evidence="15" id="KW-1185">Reference proteome</keyword>
<feature type="compositionally biased region" description="Low complexity" evidence="13">
    <location>
        <begin position="1"/>
        <end position="15"/>
    </location>
</feature>
<feature type="domain" description="Cullin family profile" evidence="14">
    <location>
        <begin position="421"/>
        <end position="641"/>
    </location>
</feature>
<dbReference type="Gene3D" id="3.30.230.130">
    <property type="entry name" value="Cullin, Chain C, Domain 2"/>
    <property type="match status" value="1"/>
</dbReference>
<dbReference type="InterPro" id="IPR019559">
    <property type="entry name" value="Cullin_neddylation_domain"/>
</dbReference>
<dbReference type="FunFam" id="1.20.1310.10:FF:000004">
    <property type="entry name" value="Cullin 4B"/>
    <property type="match status" value="1"/>
</dbReference>
<keyword evidence="12" id="KW-0175">Coiled coil</keyword>
<dbReference type="GO" id="GO:0031464">
    <property type="term" value="C:Cul4A-RING E3 ubiquitin ligase complex"/>
    <property type="evidence" value="ECO:0007669"/>
    <property type="project" value="UniProtKB-ARBA"/>
</dbReference>
<evidence type="ECO:0000256" key="2">
    <source>
        <dbReference type="ARBA" id="ARBA00006019"/>
    </source>
</evidence>
<keyword evidence="5" id="KW-0227">DNA damage</keyword>